<dbReference type="RefSeq" id="XP_024498434.1">
    <property type="nucleotide sequence ID" value="XM_024642647.1"/>
</dbReference>
<evidence type="ECO:0000313" key="2">
    <source>
        <dbReference type="Proteomes" id="UP000008524"/>
    </source>
</evidence>
<gene>
    <name evidence="1" type="ORF">Tb09.160.3300</name>
</gene>
<evidence type="ECO:0000313" key="1">
    <source>
        <dbReference type="EMBL" id="EAN76547.1"/>
    </source>
</evidence>
<dbReference type="InParanoid" id="Q38F73"/>
<dbReference type="KEGG" id="tbr:Tb09.160.3300"/>
<reference evidence="1 2" key="1">
    <citation type="journal article" date="2005" name="Science">
        <title>Comparative genomics of trypanosomatid parasitic protozoa.</title>
        <authorList>
            <person name="El-Sayed N.M."/>
            <person name="Myler P.J."/>
            <person name="Blandin G."/>
            <person name="Berriman M."/>
            <person name="Crabtree J."/>
            <person name="Aggarwal G."/>
            <person name="Caler E."/>
            <person name="Renauld H."/>
            <person name="Worthey E.A."/>
            <person name="Hertz-Fowler C."/>
            <person name="Ghedin E."/>
            <person name="Peacock C."/>
            <person name="Bartholomeu D.C."/>
            <person name="Haas B.J."/>
            <person name="Tran A.N."/>
            <person name="Wortman J.R."/>
            <person name="Alsmark U.C."/>
            <person name="Angiuoli S."/>
            <person name="Anupama A."/>
            <person name="Badger J."/>
            <person name="Bringaud F."/>
            <person name="Cadag E."/>
            <person name="Carlton J.M."/>
            <person name="Cerqueira G.C."/>
            <person name="Creasy T."/>
            <person name="Delcher A.L."/>
            <person name="Djikeng A."/>
            <person name="Embley T.M."/>
            <person name="Hauser C."/>
            <person name="Ivens A.C."/>
            <person name="Kummerfeld S.K."/>
            <person name="Pereira-Leal J.B."/>
            <person name="Nilsson D."/>
            <person name="Peterson J."/>
            <person name="Salzberg S.L."/>
            <person name="Shallom J."/>
            <person name="Silva J.C."/>
            <person name="Sundaram J."/>
            <person name="Westenberger S."/>
            <person name="White O."/>
            <person name="Melville S.E."/>
            <person name="Donelson J.E."/>
            <person name="Andersson B."/>
            <person name="Stuart K.D."/>
            <person name="Hall N."/>
        </authorList>
    </citation>
    <scope>NUCLEOTIDE SEQUENCE [LARGE SCALE GENOMIC DNA]</scope>
    <source>
        <strain evidence="1 2">927/4 GUTat10.1</strain>
    </source>
</reference>
<dbReference type="GeneID" id="3659864"/>
<protein>
    <submittedName>
        <fullName evidence="1">Uncharacterized protein</fullName>
    </submittedName>
</protein>
<dbReference type="Proteomes" id="UP000008524">
    <property type="component" value="Chromosome 9"/>
</dbReference>
<reference evidence="1 2" key="2">
    <citation type="journal article" date="2005" name="Science">
        <title>The genome of the African trypanosome Trypanosoma brucei.</title>
        <authorList>
            <person name="Berriman M."/>
            <person name="Ghedin E."/>
            <person name="Hertz-Fowler C."/>
            <person name="Blandin G."/>
            <person name="Renauld H."/>
            <person name="Bartholomeu D.C."/>
            <person name="Lennard N.J."/>
            <person name="Caler E."/>
            <person name="Hamlin N.E."/>
            <person name="Haas B."/>
            <person name="Bohme U."/>
            <person name="Hannick L."/>
            <person name="Aslett M.A."/>
            <person name="Shallom J."/>
            <person name="Marcello L."/>
            <person name="Hou L."/>
            <person name="Wickstead B."/>
            <person name="Alsmark U.C."/>
            <person name="Arrowsmith C."/>
            <person name="Atkin R.J."/>
            <person name="Barron A.J."/>
            <person name="Bringaud F."/>
            <person name="Brooks K."/>
            <person name="Carrington M."/>
            <person name="Cherevach I."/>
            <person name="Chillingworth T.J."/>
            <person name="Churcher C."/>
            <person name="Clark L.N."/>
            <person name="Corton C.H."/>
            <person name="Cronin A."/>
            <person name="Davies R.M."/>
            <person name="Doggett J."/>
            <person name="Djikeng A."/>
            <person name="Feldblyum T."/>
            <person name="Field M.C."/>
            <person name="Fraser A."/>
            <person name="Goodhead I."/>
            <person name="Hance Z."/>
            <person name="Harper D."/>
            <person name="Harris B.R."/>
            <person name="Hauser H."/>
            <person name="Hostetler J."/>
            <person name="Ivens A."/>
            <person name="Jagels K."/>
            <person name="Johnson D."/>
            <person name="Johnson J."/>
            <person name="Jones K."/>
            <person name="Kerhornou A.X."/>
            <person name="Koo H."/>
            <person name="Larke N."/>
            <person name="Landfear S."/>
            <person name="Larkin C."/>
            <person name="Leech V."/>
            <person name="Line A."/>
            <person name="Lord A."/>
            <person name="Macleod A."/>
            <person name="Mooney P.J."/>
            <person name="Moule S."/>
            <person name="Martin D.M."/>
            <person name="Morgan G.W."/>
            <person name="Mungall K."/>
            <person name="Norbertczak H."/>
            <person name="Ormond D."/>
            <person name="Pai G."/>
            <person name="Peacock C.S."/>
            <person name="Peterson J."/>
            <person name="Quail M.A."/>
            <person name="Rabbinowitsch E."/>
            <person name="Rajandream M.A."/>
            <person name="Reitter C."/>
            <person name="Salzberg S.L."/>
            <person name="Sanders M."/>
            <person name="Schobel S."/>
            <person name="Sharp S."/>
            <person name="Simmonds M."/>
            <person name="Simpson A.J."/>
            <person name="Tallon L."/>
            <person name="Turner C.M."/>
            <person name="Tait A."/>
            <person name="Tivey A.R."/>
            <person name="Van Aken S."/>
            <person name="Walker D."/>
            <person name="Wanless D."/>
            <person name="Wang S."/>
            <person name="White B."/>
            <person name="White O."/>
            <person name="Whitehead S."/>
            <person name="Woodward J."/>
            <person name="Wortman J."/>
            <person name="Adams M.D."/>
            <person name="Embley T.M."/>
            <person name="Gull K."/>
            <person name="Ullu E."/>
            <person name="Barry J.D."/>
            <person name="Fairlamb A.H."/>
            <person name="Opperdoes F."/>
            <person name="Barrell B.G."/>
            <person name="Donelson J.E."/>
            <person name="Hall N."/>
            <person name="Fraser C.M."/>
            <person name="Melville S.E."/>
            <person name="El-Sayed N.M."/>
        </authorList>
    </citation>
    <scope>NUCLEOTIDE SEQUENCE [LARGE SCALE GENOMIC DNA]</scope>
    <source>
        <strain evidence="1 2">927/4 GUTat10.1</strain>
    </source>
</reference>
<organism evidence="1 2">
    <name type="scientific">Trypanosoma brucei brucei (strain 927/4 GUTat10.1)</name>
    <dbReference type="NCBI Taxonomy" id="185431"/>
    <lineage>
        <taxon>Eukaryota</taxon>
        <taxon>Discoba</taxon>
        <taxon>Euglenozoa</taxon>
        <taxon>Kinetoplastea</taxon>
        <taxon>Metakinetoplastina</taxon>
        <taxon>Trypanosomatida</taxon>
        <taxon>Trypanosomatidae</taxon>
        <taxon>Trypanosoma</taxon>
    </lineage>
</organism>
<sequence length="37" mass="4361">MKRAKKRGGSKWMARQTGLPTIFFPLPWFYCLGRFAI</sequence>
<proteinExistence type="predicted"/>
<dbReference type="EMBL" id="CM000207">
    <property type="protein sequence ID" value="EAN76547.1"/>
    <property type="molecule type" value="Genomic_DNA"/>
</dbReference>
<accession>Q38F73</accession>
<name>Q38F73_TRYB2</name>
<dbReference type="AlphaFoldDB" id="Q38F73"/>
<keyword evidence="2" id="KW-1185">Reference proteome</keyword>
<dbReference type="PaxDb" id="5691-EAN76547"/>